<reference evidence="1 2" key="1">
    <citation type="submission" date="2018-11" db="EMBL/GenBank/DDBJ databases">
        <title>Photobacterium sp. BEI247 sp. nov., a marine bacterium isolated from Yongle Blue Hole in the South China Sea.</title>
        <authorList>
            <person name="Wang X."/>
        </authorList>
    </citation>
    <scope>NUCLEOTIDE SEQUENCE [LARGE SCALE GENOMIC DNA]</scope>
    <source>
        <strain evidence="2">BEI247</strain>
    </source>
</reference>
<sequence length="115" mass="12488">MDKPSQSLSQTISYLKHCSSQLMTNQALSPASLSAQRVHEIASIEYLELEHAAKQVTSIQKELFRAILALENDDKTVVKEALSTAIHQINSELTVPASKADNKIDKVACDPALAG</sequence>
<name>A0A3S3R0I1_9GAMM</name>
<dbReference type="Proteomes" id="UP000287563">
    <property type="component" value="Unassembled WGS sequence"/>
</dbReference>
<evidence type="ECO:0000313" key="1">
    <source>
        <dbReference type="EMBL" id="RWX54998.1"/>
    </source>
</evidence>
<comment type="caution">
    <text evidence="1">The sequence shown here is derived from an EMBL/GenBank/DDBJ whole genome shotgun (WGS) entry which is preliminary data.</text>
</comment>
<dbReference type="EMBL" id="RJLM01000005">
    <property type="protein sequence ID" value="RWX54998.1"/>
    <property type="molecule type" value="Genomic_DNA"/>
</dbReference>
<organism evidence="1 2">
    <name type="scientific">Photobacterium chitinilyticum</name>
    <dbReference type="NCBI Taxonomy" id="2485123"/>
    <lineage>
        <taxon>Bacteria</taxon>
        <taxon>Pseudomonadati</taxon>
        <taxon>Pseudomonadota</taxon>
        <taxon>Gammaproteobacteria</taxon>
        <taxon>Vibrionales</taxon>
        <taxon>Vibrionaceae</taxon>
        <taxon>Photobacterium</taxon>
    </lineage>
</organism>
<gene>
    <name evidence="1" type="ORF">EDI28_14790</name>
</gene>
<proteinExistence type="predicted"/>
<evidence type="ECO:0000313" key="2">
    <source>
        <dbReference type="Proteomes" id="UP000287563"/>
    </source>
</evidence>
<dbReference type="AlphaFoldDB" id="A0A3S3R0I1"/>
<dbReference type="OrthoDB" id="5815974at2"/>
<protein>
    <submittedName>
        <fullName evidence="1">Uncharacterized protein</fullName>
    </submittedName>
</protein>
<keyword evidence="2" id="KW-1185">Reference proteome</keyword>
<dbReference type="RefSeq" id="WP_128784622.1">
    <property type="nucleotide sequence ID" value="NZ_JAKJSG010000080.1"/>
</dbReference>
<accession>A0A3S3R0I1</accession>